<protein>
    <submittedName>
        <fullName evidence="1">Uncharacterized protein</fullName>
    </submittedName>
</protein>
<dbReference type="Proteomes" id="UP001596547">
    <property type="component" value="Unassembled WGS sequence"/>
</dbReference>
<comment type="caution">
    <text evidence="1">The sequence shown here is derived from an EMBL/GenBank/DDBJ whole genome shotgun (WGS) entry which is preliminary data.</text>
</comment>
<keyword evidence="2" id="KW-1185">Reference proteome</keyword>
<accession>A0ABD6A7G6</accession>
<gene>
    <name evidence="1" type="ORF">ACFQPE_04910</name>
</gene>
<organism evidence="1 2">
    <name type="scientific">Halomarina halobia</name>
    <dbReference type="NCBI Taxonomy" id="3033386"/>
    <lineage>
        <taxon>Archaea</taxon>
        <taxon>Methanobacteriati</taxon>
        <taxon>Methanobacteriota</taxon>
        <taxon>Stenosarchaea group</taxon>
        <taxon>Halobacteria</taxon>
        <taxon>Halobacteriales</taxon>
        <taxon>Natronomonadaceae</taxon>
        <taxon>Halomarina</taxon>
    </lineage>
</organism>
<proteinExistence type="predicted"/>
<dbReference type="RefSeq" id="WP_379793950.1">
    <property type="nucleotide sequence ID" value="NZ_JBHTBF010000001.1"/>
</dbReference>
<dbReference type="AlphaFoldDB" id="A0ABD6A7G6"/>
<evidence type="ECO:0000313" key="1">
    <source>
        <dbReference type="EMBL" id="MFC7316136.1"/>
    </source>
</evidence>
<evidence type="ECO:0000313" key="2">
    <source>
        <dbReference type="Proteomes" id="UP001596547"/>
    </source>
</evidence>
<reference evidence="1 2" key="1">
    <citation type="journal article" date="2019" name="Int. J. Syst. Evol. Microbiol.">
        <title>The Global Catalogue of Microorganisms (GCM) 10K type strain sequencing project: providing services to taxonomists for standard genome sequencing and annotation.</title>
        <authorList>
            <consortium name="The Broad Institute Genomics Platform"/>
            <consortium name="The Broad Institute Genome Sequencing Center for Infectious Disease"/>
            <person name="Wu L."/>
            <person name="Ma J."/>
        </authorList>
    </citation>
    <scope>NUCLEOTIDE SEQUENCE [LARGE SCALE GENOMIC DNA]</scope>
    <source>
        <strain evidence="1 2">PSR21</strain>
    </source>
</reference>
<dbReference type="EMBL" id="JBHTBF010000001">
    <property type="protein sequence ID" value="MFC7316136.1"/>
    <property type="molecule type" value="Genomic_DNA"/>
</dbReference>
<name>A0ABD6A7G6_9EURY</name>
<sequence>MQLEAEVSNDAVTGMFAHPQSVATNTNDDAEQAIVTGSTRAGALAFPLGVVVD</sequence>